<name>A0ABW5TQN9_9SPHI</name>
<comment type="caution">
    <text evidence="1">The sequence shown here is derived from an EMBL/GenBank/DDBJ whole genome shotgun (WGS) entry which is preliminary data.</text>
</comment>
<keyword evidence="2" id="KW-1185">Reference proteome</keyword>
<organism evidence="1 2">
    <name type="scientific">Pedobacter alpinus</name>
    <dbReference type="NCBI Taxonomy" id="1590643"/>
    <lineage>
        <taxon>Bacteria</taxon>
        <taxon>Pseudomonadati</taxon>
        <taxon>Bacteroidota</taxon>
        <taxon>Sphingobacteriia</taxon>
        <taxon>Sphingobacteriales</taxon>
        <taxon>Sphingobacteriaceae</taxon>
        <taxon>Pedobacter</taxon>
    </lineage>
</organism>
<accession>A0ABW5TQN9</accession>
<protein>
    <submittedName>
        <fullName evidence="1">Uncharacterized protein</fullName>
    </submittedName>
</protein>
<dbReference type="Proteomes" id="UP001597546">
    <property type="component" value="Unassembled WGS sequence"/>
</dbReference>
<gene>
    <name evidence="1" type="ORF">ACFSSE_05115</name>
</gene>
<evidence type="ECO:0000313" key="2">
    <source>
        <dbReference type="Proteomes" id="UP001597546"/>
    </source>
</evidence>
<proteinExistence type="predicted"/>
<dbReference type="EMBL" id="JBHULV010000014">
    <property type="protein sequence ID" value="MFD2731078.1"/>
    <property type="molecule type" value="Genomic_DNA"/>
</dbReference>
<reference evidence="2" key="1">
    <citation type="journal article" date="2019" name="Int. J. Syst. Evol. Microbiol.">
        <title>The Global Catalogue of Microorganisms (GCM) 10K type strain sequencing project: providing services to taxonomists for standard genome sequencing and annotation.</title>
        <authorList>
            <consortium name="The Broad Institute Genomics Platform"/>
            <consortium name="The Broad Institute Genome Sequencing Center for Infectious Disease"/>
            <person name="Wu L."/>
            <person name="Ma J."/>
        </authorList>
    </citation>
    <scope>NUCLEOTIDE SEQUENCE [LARGE SCALE GENOMIC DNA]</scope>
    <source>
        <strain evidence="2">KCTC 42456</strain>
    </source>
</reference>
<evidence type="ECO:0000313" key="1">
    <source>
        <dbReference type="EMBL" id="MFD2731078.1"/>
    </source>
</evidence>
<dbReference type="RefSeq" id="WP_379100771.1">
    <property type="nucleotide sequence ID" value="NZ_JBHULV010000014.1"/>
</dbReference>
<sequence length="41" mass="4986">MKKQDGHDKNIDLLFGYIDKLHVEQEEPKQIRTRVGFKDWE</sequence>